<dbReference type="Pfam" id="PF22581">
    <property type="entry name" value="CIMIP3"/>
    <property type="match status" value="1"/>
</dbReference>
<comment type="caution">
    <text evidence="2">The sequence shown here is derived from an EMBL/GenBank/DDBJ whole genome shotgun (WGS) entry which is preliminary data.</text>
</comment>
<accession>A0A8J6GXW8</accession>
<dbReference type="InterPro" id="IPR054446">
    <property type="entry name" value="CIMIP3-like"/>
</dbReference>
<sequence>MPSGKKVKKASSPPLSQTWKGDREQSLAAAFVPVVVDPRGQNPDKCRFNFYTSQYSNSLNPFYTLQKPTCGYLYRRETDHTRKRFDVPPANLILWRT</sequence>
<dbReference type="PANTHER" id="PTHR35444">
    <property type="entry name" value="RIKEN CDNA 1700001C19 GENE"/>
    <property type="match status" value="1"/>
</dbReference>
<dbReference type="EMBL" id="JAATJU010009037">
    <property type="protein sequence ID" value="KAH0519029.1"/>
    <property type="molecule type" value="Genomic_DNA"/>
</dbReference>
<gene>
    <name evidence="2" type="ORF">LTLLF_113740</name>
</gene>
<evidence type="ECO:0000313" key="2">
    <source>
        <dbReference type="EMBL" id="KAH0519029.1"/>
    </source>
</evidence>
<proteinExistence type="predicted"/>
<feature type="region of interest" description="Disordered" evidence="1">
    <location>
        <begin position="1"/>
        <end position="22"/>
    </location>
</feature>
<dbReference type="Proteomes" id="UP000710432">
    <property type="component" value="Unassembled WGS sequence"/>
</dbReference>
<reference evidence="2" key="1">
    <citation type="submission" date="2020-03" db="EMBL/GenBank/DDBJ databases">
        <title>Studies in the Genomics of Life Span.</title>
        <authorList>
            <person name="Glass D."/>
        </authorList>
    </citation>
    <scope>NUCLEOTIDE SEQUENCE</scope>
    <source>
        <strain evidence="2">LTLLF</strain>
        <tissue evidence="2">Muscle</tissue>
    </source>
</reference>
<dbReference type="AlphaFoldDB" id="A0A8J6GXW8"/>
<name>A0A8J6GXW8_MICOH</name>
<organism evidence="2 3">
    <name type="scientific">Microtus ochrogaster</name>
    <name type="common">Prairie vole</name>
    <dbReference type="NCBI Taxonomy" id="79684"/>
    <lineage>
        <taxon>Eukaryota</taxon>
        <taxon>Metazoa</taxon>
        <taxon>Chordata</taxon>
        <taxon>Craniata</taxon>
        <taxon>Vertebrata</taxon>
        <taxon>Euteleostomi</taxon>
        <taxon>Mammalia</taxon>
        <taxon>Eutheria</taxon>
        <taxon>Euarchontoglires</taxon>
        <taxon>Glires</taxon>
        <taxon>Rodentia</taxon>
        <taxon>Myomorpha</taxon>
        <taxon>Muroidea</taxon>
        <taxon>Cricetidae</taxon>
        <taxon>Arvicolinae</taxon>
        <taxon>Microtus</taxon>
    </lineage>
</organism>
<dbReference type="PANTHER" id="PTHR35444:SF1">
    <property type="entry name" value="RIKEN CDNA 1700001C19 GENE"/>
    <property type="match status" value="1"/>
</dbReference>
<evidence type="ECO:0000313" key="3">
    <source>
        <dbReference type="Proteomes" id="UP000710432"/>
    </source>
</evidence>
<evidence type="ECO:0000256" key="1">
    <source>
        <dbReference type="SAM" id="MobiDB-lite"/>
    </source>
</evidence>
<protein>
    <submittedName>
        <fullName evidence="2">Uncharacterized protein</fullName>
    </submittedName>
</protein>